<proteinExistence type="predicted"/>
<reference evidence="2" key="1">
    <citation type="journal article" date="2016" name="Genome Announc.">
        <title>Genome sequence of Ustilaginoidea virens IPU010, a rice pathogenic fungus causing false smut.</title>
        <authorList>
            <person name="Kumagai T."/>
            <person name="Ishii T."/>
            <person name="Terai G."/>
            <person name="Umemura M."/>
            <person name="Machida M."/>
            <person name="Asai K."/>
        </authorList>
    </citation>
    <scope>NUCLEOTIDE SEQUENCE [LARGE SCALE GENOMIC DNA]</scope>
    <source>
        <strain evidence="2">IPU010</strain>
    </source>
</reference>
<dbReference type="AlphaFoldDB" id="A0A1B5L7R8"/>
<dbReference type="EMBL" id="BBTG02000069">
    <property type="protein sequence ID" value="GAO19691.1"/>
    <property type="molecule type" value="Genomic_DNA"/>
</dbReference>
<evidence type="ECO:0000313" key="2">
    <source>
        <dbReference type="Proteomes" id="UP000054053"/>
    </source>
</evidence>
<accession>A0A1B5L7R8</accession>
<sequence>MNLGRWIPSAGTRFASVASQLVSYFGIIHHPFDDNDASALKPGYMPWQVTMEAEPGGGALVSKQWGSTAEGGQG</sequence>
<name>A0A1B5L7R8_USTVR</name>
<organism evidence="1 2">
    <name type="scientific">Ustilaginoidea virens</name>
    <name type="common">Rice false smut fungus</name>
    <name type="synonym">Villosiclava virens</name>
    <dbReference type="NCBI Taxonomy" id="1159556"/>
    <lineage>
        <taxon>Eukaryota</taxon>
        <taxon>Fungi</taxon>
        <taxon>Dikarya</taxon>
        <taxon>Ascomycota</taxon>
        <taxon>Pezizomycotina</taxon>
        <taxon>Sordariomycetes</taxon>
        <taxon>Hypocreomycetidae</taxon>
        <taxon>Hypocreales</taxon>
        <taxon>Clavicipitaceae</taxon>
        <taxon>Ustilaginoidea</taxon>
    </lineage>
</organism>
<comment type="caution">
    <text evidence="1">The sequence shown here is derived from an EMBL/GenBank/DDBJ whole genome shotgun (WGS) entry which is preliminary data.</text>
</comment>
<protein>
    <submittedName>
        <fullName evidence="1">Uncharacterized protein</fullName>
    </submittedName>
</protein>
<dbReference type="Proteomes" id="UP000054053">
    <property type="component" value="Unassembled WGS sequence"/>
</dbReference>
<gene>
    <name evidence="1" type="ORF">UVI_02061520</name>
</gene>
<evidence type="ECO:0000313" key="1">
    <source>
        <dbReference type="EMBL" id="GAO19691.1"/>
    </source>
</evidence>